<dbReference type="EMBL" id="JBEGDP010000010">
    <property type="protein sequence ID" value="MEQ7847725.1"/>
    <property type="molecule type" value="Genomic_DNA"/>
</dbReference>
<evidence type="ECO:0000313" key="1">
    <source>
        <dbReference type="EMBL" id="MEQ7847725.1"/>
    </source>
</evidence>
<organism evidence="1 2">
    <name type="scientific">Nocardioides kribbensis</name>
    <dbReference type="NCBI Taxonomy" id="305517"/>
    <lineage>
        <taxon>Bacteria</taxon>
        <taxon>Bacillati</taxon>
        <taxon>Actinomycetota</taxon>
        <taxon>Actinomycetes</taxon>
        <taxon>Propionibacteriales</taxon>
        <taxon>Nocardioidaceae</taxon>
        <taxon>Nocardioides</taxon>
    </lineage>
</organism>
<protein>
    <submittedName>
        <fullName evidence="1">Gp19/Gp15/Gp42 family protein</fullName>
    </submittedName>
</protein>
<keyword evidence="2" id="KW-1185">Reference proteome</keyword>
<dbReference type="Proteomes" id="UP001482520">
    <property type="component" value="Unassembled WGS sequence"/>
</dbReference>
<dbReference type="Pfam" id="PF09355">
    <property type="entry name" value="Phage_Gp19"/>
    <property type="match status" value="1"/>
</dbReference>
<gene>
    <name evidence="1" type="ORF">V6R90_10580</name>
</gene>
<dbReference type="InterPro" id="IPR036558">
    <property type="entry name" value="YqbG-like_sf"/>
</dbReference>
<proteinExistence type="predicted"/>
<accession>A0ABV1NYX0</accession>
<dbReference type="SUPFAM" id="SSF116915">
    <property type="entry name" value="Hypothetical protein YqbG"/>
    <property type="match status" value="1"/>
</dbReference>
<name>A0ABV1NYX0_9ACTN</name>
<evidence type="ECO:0000313" key="2">
    <source>
        <dbReference type="Proteomes" id="UP001482520"/>
    </source>
</evidence>
<dbReference type="InterPro" id="IPR018963">
    <property type="entry name" value="Mycophage_D29_Gp19"/>
</dbReference>
<dbReference type="RefSeq" id="WP_349804643.1">
    <property type="nucleotide sequence ID" value="NZ_JBEGDP010000010.1"/>
</dbReference>
<comment type="caution">
    <text evidence="1">The sequence shown here is derived from an EMBL/GenBank/DDBJ whole genome shotgun (WGS) entry which is preliminary data.</text>
</comment>
<sequence>MPIITPTELAAWVDQPETPNLILKANLADQIVTEAIYPTGLPVTIPARVKAIVLEVAARAVRNPNGYSSETVDDYTYRRDADTRQAGIYLTDAERIELLGLTGVQRSGVRSIRLTSPLDA</sequence>
<reference evidence="1 2" key="1">
    <citation type="submission" date="2024-02" db="EMBL/GenBank/DDBJ databases">
        <title>Full genome sequence of Nocardioides kribbensis.</title>
        <authorList>
            <person name="Poletto B.L."/>
            <person name="Silva G."/>
            <person name="Galante D."/>
            <person name="Campos K.R."/>
            <person name="Santos M.B.N."/>
            <person name="Sacchi C.T."/>
        </authorList>
    </citation>
    <scope>NUCLEOTIDE SEQUENCE [LARGE SCALE GENOMIC DNA]</scope>
    <source>
        <strain evidence="1 2">O4R</strain>
    </source>
</reference>